<feature type="compositionally biased region" description="Basic and acidic residues" evidence="1">
    <location>
        <begin position="99"/>
        <end position="111"/>
    </location>
</feature>
<dbReference type="AlphaFoldDB" id="A0A4V6NKN8"/>
<keyword evidence="2" id="KW-0812">Transmembrane</keyword>
<comment type="caution">
    <text evidence="4">The sequence shown here is derived from an EMBL/GenBank/DDBJ whole genome shotgun (WGS) entry which is preliminary data.</text>
</comment>
<dbReference type="Pfam" id="PF01476">
    <property type="entry name" value="LysM"/>
    <property type="match status" value="1"/>
</dbReference>
<keyword evidence="5" id="KW-1185">Reference proteome</keyword>
<dbReference type="PROSITE" id="PS51782">
    <property type="entry name" value="LYSM"/>
    <property type="match status" value="1"/>
</dbReference>
<evidence type="ECO:0000256" key="2">
    <source>
        <dbReference type="SAM" id="Phobius"/>
    </source>
</evidence>
<accession>A0A4V6NKN8</accession>
<gene>
    <name evidence="4" type="ORF">EV146_109168</name>
</gene>
<dbReference type="CDD" id="cd00118">
    <property type="entry name" value="LysM"/>
    <property type="match status" value="1"/>
</dbReference>
<dbReference type="Gene3D" id="3.10.350.10">
    <property type="entry name" value="LysM domain"/>
    <property type="match status" value="1"/>
</dbReference>
<dbReference type="InterPro" id="IPR036779">
    <property type="entry name" value="LysM_dom_sf"/>
</dbReference>
<dbReference type="SUPFAM" id="SSF54106">
    <property type="entry name" value="LysM domain"/>
    <property type="match status" value="1"/>
</dbReference>
<dbReference type="Proteomes" id="UP000295689">
    <property type="component" value="Unassembled WGS sequence"/>
</dbReference>
<evidence type="ECO:0000256" key="1">
    <source>
        <dbReference type="SAM" id="MobiDB-lite"/>
    </source>
</evidence>
<keyword evidence="2" id="KW-1133">Transmembrane helix</keyword>
<dbReference type="InterPro" id="IPR018392">
    <property type="entry name" value="LysM"/>
</dbReference>
<feature type="region of interest" description="Disordered" evidence="1">
    <location>
        <begin position="99"/>
        <end position="207"/>
    </location>
</feature>
<feature type="domain" description="LysM" evidence="3">
    <location>
        <begin position="211"/>
        <end position="257"/>
    </location>
</feature>
<keyword evidence="2" id="KW-0472">Membrane</keyword>
<proteinExistence type="predicted"/>
<name>A0A4V6NKN8_9BACI</name>
<evidence type="ECO:0000259" key="3">
    <source>
        <dbReference type="PROSITE" id="PS51782"/>
    </source>
</evidence>
<dbReference type="RefSeq" id="WP_132008865.1">
    <property type="nucleotide sequence ID" value="NZ_JABUHM010000008.1"/>
</dbReference>
<feature type="compositionally biased region" description="Basic and acidic residues" evidence="1">
    <location>
        <begin position="118"/>
        <end position="130"/>
    </location>
</feature>
<evidence type="ECO:0000313" key="4">
    <source>
        <dbReference type="EMBL" id="TCN23010.1"/>
    </source>
</evidence>
<feature type="compositionally biased region" description="Basic and acidic residues" evidence="1">
    <location>
        <begin position="1"/>
        <end position="13"/>
    </location>
</feature>
<dbReference type="EMBL" id="SLVV01000009">
    <property type="protein sequence ID" value="TCN23010.1"/>
    <property type="molecule type" value="Genomic_DNA"/>
</dbReference>
<organism evidence="4 5">
    <name type="scientific">Mesobacillus foraminis</name>
    <dbReference type="NCBI Taxonomy" id="279826"/>
    <lineage>
        <taxon>Bacteria</taxon>
        <taxon>Bacillati</taxon>
        <taxon>Bacillota</taxon>
        <taxon>Bacilli</taxon>
        <taxon>Bacillales</taxon>
        <taxon>Bacillaceae</taxon>
        <taxon>Mesobacillus</taxon>
    </lineage>
</organism>
<dbReference type="SMART" id="SM00257">
    <property type="entry name" value="LysM"/>
    <property type="match status" value="1"/>
</dbReference>
<feature type="transmembrane region" description="Helical" evidence="2">
    <location>
        <begin position="54"/>
        <end position="76"/>
    </location>
</feature>
<protein>
    <submittedName>
        <fullName evidence="4">LysM domain-containing protein</fullName>
    </submittedName>
</protein>
<sequence length="261" mass="29206">MNKEDPYRDQAERLRKKIERNKSTAPVSGDEIPPRSRVHSQKRNKNKIKLKYPVIRMLVLFFILLPITVFSAYNYLNGKVGTMGKNPVETGGYETISVEKEKDVSGEKDIQDEFLPVKIEEKEPGTKEEPVSVDPAPLPKESVVTGSESKDAPAASTDQEEQTPTIKASKRQEVVSVPEPAPQKSEPPSQNEQGGVSPKPEPENTQKEKVIYHTVQSGETLFRVAMKYYQSQAGIEIIRKANNLQGNEIQLGQVLKIPLKE</sequence>
<feature type="region of interest" description="Disordered" evidence="1">
    <location>
        <begin position="1"/>
        <end position="44"/>
    </location>
</feature>
<evidence type="ECO:0000313" key="5">
    <source>
        <dbReference type="Proteomes" id="UP000295689"/>
    </source>
</evidence>
<reference evidence="4 5" key="1">
    <citation type="journal article" date="2015" name="Stand. Genomic Sci.">
        <title>Genomic Encyclopedia of Bacterial and Archaeal Type Strains, Phase III: the genomes of soil and plant-associated and newly described type strains.</title>
        <authorList>
            <person name="Whitman W.B."/>
            <person name="Woyke T."/>
            <person name="Klenk H.P."/>
            <person name="Zhou Y."/>
            <person name="Lilburn T.G."/>
            <person name="Beck B.J."/>
            <person name="De Vos P."/>
            <person name="Vandamme P."/>
            <person name="Eisen J.A."/>
            <person name="Garrity G."/>
            <person name="Hugenholtz P."/>
            <person name="Kyrpides N.C."/>
        </authorList>
    </citation>
    <scope>NUCLEOTIDE SEQUENCE [LARGE SCALE GENOMIC DNA]</scope>
    <source>
        <strain evidence="4 5">CV53</strain>
    </source>
</reference>